<evidence type="ECO:0000256" key="6">
    <source>
        <dbReference type="ARBA" id="ARBA00023242"/>
    </source>
</evidence>
<evidence type="ECO:0000256" key="7">
    <source>
        <dbReference type="ARBA" id="ARBA00023306"/>
    </source>
</evidence>
<feature type="coiled-coil region" evidence="8">
    <location>
        <begin position="232"/>
        <end position="341"/>
    </location>
</feature>
<dbReference type="Proteomes" id="UP001447188">
    <property type="component" value="Unassembled WGS sequence"/>
</dbReference>
<feature type="region of interest" description="Disordered" evidence="9">
    <location>
        <begin position="48"/>
        <end position="73"/>
    </location>
</feature>
<dbReference type="GO" id="GO:0032259">
    <property type="term" value="P:methylation"/>
    <property type="evidence" value="ECO:0007669"/>
    <property type="project" value="UniProtKB-KW"/>
</dbReference>
<evidence type="ECO:0000256" key="1">
    <source>
        <dbReference type="ARBA" id="ARBA00004123"/>
    </source>
</evidence>
<dbReference type="InterPro" id="IPR008672">
    <property type="entry name" value="Mad1"/>
</dbReference>
<feature type="region of interest" description="Disordered" evidence="9">
    <location>
        <begin position="1"/>
        <end position="34"/>
    </location>
</feature>
<dbReference type="PANTHER" id="PTHR23168:SF0">
    <property type="entry name" value="MITOTIC SPINDLE ASSEMBLY CHECKPOINT PROTEIN MAD1"/>
    <property type="match status" value="1"/>
</dbReference>
<gene>
    <name evidence="10" type="primary">MAD1</name>
    <name evidence="10" type="ORF">Q9L58_000525</name>
</gene>
<comment type="similarity">
    <text evidence="2">Belongs to the MAD1 family.</text>
</comment>
<feature type="coiled-coil region" evidence="8">
    <location>
        <begin position="87"/>
        <end position="185"/>
    </location>
</feature>
<feature type="region of interest" description="Disordered" evidence="9">
    <location>
        <begin position="496"/>
        <end position="518"/>
    </location>
</feature>
<dbReference type="GO" id="GO:0018423">
    <property type="term" value="F:protein C-terminal leucine carboxyl O-methyltransferase activity"/>
    <property type="evidence" value="ECO:0007669"/>
    <property type="project" value="UniProtKB-EC"/>
</dbReference>
<proteinExistence type="inferred from homology"/>
<keyword evidence="11" id="KW-1185">Reference proteome</keyword>
<evidence type="ECO:0000256" key="4">
    <source>
        <dbReference type="ARBA" id="ARBA00022618"/>
    </source>
</evidence>
<keyword evidence="8" id="KW-0175">Coiled coil</keyword>
<evidence type="ECO:0000256" key="9">
    <source>
        <dbReference type="SAM" id="MobiDB-lite"/>
    </source>
</evidence>
<dbReference type="EMBL" id="JBBBZM010000004">
    <property type="protein sequence ID" value="KAL0640247.1"/>
    <property type="molecule type" value="Genomic_DNA"/>
</dbReference>
<organism evidence="10 11">
    <name type="scientific">Discina gigas</name>
    <dbReference type="NCBI Taxonomy" id="1032678"/>
    <lineage>
        <taxon>Eukaryota</taxon>
        <taxon>Fungi</taxon>
        <taxon>Dikarya</taxon>
        <taxon>Ascomycota</taxon>
        <taxon>Pezizomycotina</taxon>
        <taxon>Pezizomycetes</taxon>
        <taxon>Pezizales</taxon>
        <taxon>Discinaceae</taxon>
        <taxon>Discina</taxon>
    </lineage>
</organism>
<keyword evidence="10" id="KW-0808">Transferase</keyword>
<evidence type="ECO:0000256" key="5">
    <source>
        <dbReference type="ARBA" id="ARBA00022776"/>
    </source>
</evidence>
<evidence type="ECO:0000313" key="10">
    <source>
        <dbReference type="EMBL" id="KAL0640247.1"/>
    </source>
</evidence>
<dbReference type="Pfam" id="PF05557">
    <property type="entry name" value="MAD"/>
    <property type="match status" value="1"/>
</dbReference>
<evidence type="ECO:0000313" key="11">
    <source>
        <dbReference type="Proteomes" id="UP001447188"/>
    </source>
</evidence>
<evidence type="ECO:0000256" key="2">
    <source>
        <dbReference type="ARBA" id="ARBA00008029"/>
    </source>
</evidence>
<accession>A0ABR3GWB6</accession>
<protein>
    <recommendedName>
        <fullName evidence="3">Spindle assembly checkpoint component MAD1</fullName>
    </recommendedName>
</protein>
<comment type="subcellular location">
    <subcellularLocation>
        <location evidence="1">Nucleus</location>
    </subcellularLocation>
</comment>
<keyword evidence="5" id="KW-0498">Mitosis</keyword>
<sequence>MDSSPFSQNLNQNYSRIAEDPFVNSPSAQGQRAPANRTLFASQRVNNVRQAGADPSHDFLAPSSPAASQQQRATTVYPVGVKADLSSETLRSELNSVRYELSTLQEERELERIRHEKEIRTLETKVEEQGKRADTEETDKRYLFDKQKDLSMKLQKVKDQATNHKQDLERQIRQLRAENTTLKEIVCEKEDDIQGQDRQYRQQLVDLKTRNQALTKMNEEMSKGLEAKSLGLHETQTKLSTKEAELGNLETELLKARAQTGDLDTLRILKKEVSEQVTHIKSLEGTNRKQSQELKQLREQSKSIEMLEEEKETLEAKVRMMDDLRRENSEKQLRISILEDERNSWSSYFQSEGLEFDSPEALARALVQERVENAALLEKAGRTNPELTEKEETIQRLESELSALKTELEQAKESTAKDSRARQRLERQRALALKEAQFLRDQLKSFSSEETMYMQGNFDEQKTKRIEELEELLETYKKQNETLEASLAEAIKQQAIGGGEARKRSRENDDEENRRAGELIRRNRQLQDEVAQLQQISQLAQKEIDSLNIRLASASNTSTRILQLKDNPTFREETIKLETLTALREENAVLLARLENELEKLPTNIAKMVPIRSLENARREIKSMEKVVADKEKRMQRLKEIWTAKSMEFREAVFSLLGWKLDFLQNGRVRVTHMFAGNSVDQSIEFDGEKEITPILAAGEGEET</sequence>
<keyword evidence="6" id="KW-0539">Nucleus</keyword>
<keyword evidence="4" id="KW-0132">Cell division</keyword>
<dbReference type="Gene3D" id="1.20.5.170">
    <property type="match status" value="1"/>
</dbReference>
<comment type="caution">
    <text evidence="10">The sequence shown here is derived from an EMBL/GenBank/DDBJ whole genome shotgun (WGS) entry which is preliminary data.</text>
</comment>
<feature type="compositionally biased region" description="Polar residues" evidence="9">
    <location>
        <begin position="1"/>
        <end position="15"/>
    </location>
</feature>
<dbReference type="PANTHER" id="PTHR23168">
    <property type="entry name" value="MITOTIC SPINDLE ASSEMBLY CHECKPOINT PROTEIN MAD1 MITOTIC ARREST DEFICIENT-LIKE PROTEIN 1"/>
    <property type="match status" value="1"/>
</dbReference>
<keyword evidence="10" id="KW-0489">Methyltransferase</keyword>
<name>A0ABR3GWB6_9PEZI</name>
<evidence type="ECO:0000256" key="3">
    <source>
        <dbReference type="ARBA" id="ARBA00022019"/>
    </source>
</evidence>
<keyword evidence="7" id="KW-0131">Cell cycle</keyword>
<reference evidence="10 11" key="1">
    <citation type="submission" date="2024-02" db="EMBL/GenBank/DDBJ databases">
        <title>Discinaceae phylogenomics.</title>
        <authorList>
            <person name="Dirks A.C."/>
            <person name="James T.Y."/>
        </authorList>
    </citation>
    <scope>NUCLEOTIDE SEQUENCE [LARGE SCALE GENOMIC DNA]</scope>
    <source>
        <strain evidence="10 11">ACD0624</strain>
    </source>
</reference>
<dbReference type="Gene3D" id="6.10.250.90">
    <property type="match status" value="1"/>
</dbReference>
<evidence type="ECO:0000256" key="8">
    <source>
        <dbReference type="SAM" id="Coils"/>
    </source>
</evidence>